<gene>
    <name evidence="2" type="ORF">H9622_15520</name>
</gene>
<feature type="transmembrane region" description="Helical" evidence="1">
    <location>
        <begin position="212"/>
        <end position="231"/>
    </location>
</feature>
<keyword evidence="3" id="KW-1185">Reference proteome</keyword>
<keyword evidence="1" id="KW-1133">Transmembrane helix</keyword>
<dbReference type="EMBL" id="JACSPM010000008">
    <property type="protein sequence ID" value="MBD8024993.1"/>
    <property type="molecule type" value="Genomic_DNA"/>
</dbReference>
<evidence type="ECO:0000313" key="3">
    <source>
        <dbReference type="Proteomes" id="UP000602532"/>
    </source>
</evidence>
<name>A0ABR8X6N8_9MICO</name>
<accession>A0ABR8X6N8</accession>
<feature type="transmembrane region" description="Helical" evidence="1">
    <location>
        <begin position="7"/>
        <end position="30"/>
    </location>
</feature>
<organism evidence="2 3">
    <name type="scientific">Microbacterium gallinarum</name>
    <dbReference type="NCBI Taxonomy" id="2762209"/>
    <lineage>
        <taxon>Bacteria</taxon>
        <taxon>Bacillati</taxon>
        <taxon>Actinomycetota</taxon>
        <taxon>Actinomycetes</taxon>
        <taxon>Micrococcales</taxon>
        <taxon>Microbacteriaceae</taxon>
        <taxon>Microbacterium</taxon>
    </lineage>
</organism>
<protein>
    <submittedName>
        <fullName evidence="2">DUF4184 family protein</fullName>
    </submittedName>
</protein>
<dbReference type="InterPro" id="IPR025238">
    <property type="entry name" value="DUF4184"/>
</dbReference>
<feature type="transmembrane region" description="Helical" evidence="1">
    <location>
        <begin position="243"/>
        <end position="266"/>
    </location>
</feature>
<dbReference type="Proteomes" id="UP000602532">
    <property type="component" value="Unassembled WGS sequence"/>
</dbReference>
<feature type="transmembrane region" description="Helical" evidence="1">
    <location>
        <begin position="121"/>
        <end position="141"/>
    </location>
</feature>
<feature type="transmembrane region" description="Helical" evidence="1">
    <location>
        <begin position="50"/>
        <end position="67"/>
    </location>
</feature>
<dbReference type="Pfam" id="PF13803">
    <property type="entry name" value="DUF4184"/>
    <property type="match status" value="1"/>
</dbReference>
<evidence type="ECO:0000256" key="1">
    <source>
        <dbReference type="SAM" id="Phobius"/>
    </source>
</evidence>
<proteinExistence type="predicted"/>
<sequence>MPFTPSHAVVALPFIRTPLVPAAIAIGAMAPDLPLFVRGLPLHYGVTHDLVWLPATVLLALVLLLVWRSVLRPAARELSPGPLASRLPAEWDRGALDGVRETFAVTRVDSDAHAARWRVRWAGILLLVLSLVIGVVSHIVWDLFTHEGRGGVAAIPALAEQWGPLLGLKWLQHGSSVVGLAIIGVWGLLWLRRADAAPAVDRVLPSWLRVTWWISLPIVLVGAWFAGLAMLGPLTAEFTVQHLAYRVLPPACAVWGVLTLVLCVVVQLVRARRRRPVVAG</sequence>
<dbReference type="RefSeq" id="WP_191767336.1">
    <property type="nucleotide sequence ID" value="NZ_JACSPM010000008.1"/>
</dbReference>
<keyword evidence="1" id="KW-0812">Transmembrane</keyword>
<comment type="caution">
    <text evidence="2">The sequence shown here is derived from an EMBL/GenBank/DDBJ whole genome shotgun (WGS) entry which is preliminary data.</text>
</comment>
<feature type="transmembrane region" description="Helical" evidence="1">
    <location>
        <begin position="170"/>
        <end position="191"/>
    </location>
</feature>
<keyword evidence="1" id="KW-0472">Membrane</keyword>
<reference evidence="2 3" key="1">
    <citation type="submission" date="2020-08" db="EMBL/GenBank/DDBJ databases">
        <title>A Genomic Blueprint of the Chicken Gut Microbiome.</title>
        <authorList>
            <person name="Gilroy R."/>
            <person name="Ravi A."/>
            <person name="Getino M."/>
            <person name="Pursley I."/>
            <person name="Horton D.L."/>
            <person name="Alikhan N.-F."/>
            <person name="Baker D."/>
            <person name="Gharbi K."/>
            <person name="Hall N."/>
            <person name="Watson M."/>
            <person name="Adriaenssens E.M."/>
            <person name="Foster-Nyarko E."/>
            <person name="Jarju S."/>
            <person name="Secka A."/>
            <person name="Antonio M."/>
            <person name="Oren A."/>
            <person name="Chaudhuri R."/>
            <person name="La Ragione R.M."/>
            <person name="Hildebrand F."/>
            <person name="Pallen M.J."/>
        </authorList>
    </citation>
    <scope>NUCLEOTIDE SEQUENCE [LARGE SCALE GENOMIC DNA]</scope>
    <source>
        <strain evidence="2 3">Sa1CUA4</strain>
    </source>
</reference>
<evidence type="ECO:0000313" key="2">
    <source>
        <dbReference type="EMBL" id="MBD8024993.1"/>
    </source>
</evidence>